<proteinExistence type="predicted"/>
<evidence type="ECO:0000256" key="1">
    <source>
        <dbReference type="SAM" id="MobiDB-lite"/>
    </source>
</evidence>
<protein>
    <submittedName>
        <fullName evidence="2">Uncharacterized protein</fullName>
    </submittedName>
</protein>
<keyword evidence="3" id="KW-1185">Reference proteome</keyword>
<dbReference type="Gramene" id="EFJ25498">
    <property type="protein sequence ID" value="EFJ25498"/>
    <property type="gene ID" value="SELMODRAFT_413581"/>
</dbReference>
<organism evidence="3">
    <name type="scientific">Selaginella moellendorffii</name>
    <name type="common">Spikemoss</name>
    <dbReference type="NCBI Taxonomy" id="88036"/>
    <lineage>
        <taxon>Eukaryota</taxon>
        <taxon>Viridiplantae</taxon>
        <taxon>Streptophyta</taxon>
        <taxon>Embryophyta</taxon>
        <taxon>Tracheophyta</taxon>
        <taxon>Lycopodiopsida</taxon>
        <taxon>Selaginellales</taxon>
        <taxon>Selaginellaceae</taxon>
        <taxon>Selaginella</taxon>
    </lineage>
</organism>
<accession>D8RQQ7</accession>
<gene>
    <name evidence="2" type="ORF">SELMODRAFT_413581</name>
</gene>
<reference evidence="2 3" key="1">
    <citation type="journal article" date="2011" name="Science">
        <title>The Selaginella genome identifies genetic changes associated with the evolution of vascular plants.</title>
        <authorList>
            <person name="Banks J.A."/>
            <person name="Nishiyama T."/>
            <person name="Hasebe M."/>
            <person name="Bowman J.L."/>
            <person name="Gribskov M."/>
            <person name="dePamphilis C."/>
            <person name="Albert V.A."/>
            <person name="Aono N."/>
            <person name="Aoyama T."/>
            <person name="Ambrose B.A."/>
            <person name="Ashton N.W."/>
            <person name="Axtell M.J."/>
            <person name="Barker E."/>
            <person name="Barker M.S."/>
            <person name="Bennetzen J.L."/>
            <person name="Bonawitz N.D."/>
            <person name="Chapple C."/>
            <person name="Cheng C."/>
            <person name="Correa L.G."/>
            <person name="Dacre M."/>
            <person name="DeBarry J."/>
            <person name="Dreyer I."/>
            <person name="Elias M."/>
            <person name="Engstrom E.M."/>
            <person name="Estelle M."/>
            <person name="Feng L."/>
            <person name="Finet C."/>
            <person name="Floyd S.K."/>
            <person name="Frommer W.B."/>
            <person name="Fujita T."/>
            <person name="Gramzow L."/>
            <person name="Gutensohn M."/>
            <person name="Harholt J."/>
            <person name="Hattori M."/>
            <person name="Heyl A."/>
            <person name="Hirai T."/>
            <person name="Hiwatashi Y."/>
            <person name="Ishikawa M."/>
            <person name="Iwata M."/>
            <person name="Karol K.G."/>
            <person name="Koehler B."/>
            <person name="Kolukisaoglu U."/>
            <person name="Kubo M."/>
            <person name="Kurata T."/>
            <person name="Lalonde S."/>
            <person name="Li K."/>
            <person name="Li Y."/>
            <person name="Litt A."/>
            <person name="Lyons E."/>
            <person name="Manning G."/>
            <person name="Maruyama T."/>
            <person name="Michael T.P."/>
            <person name="Mikami K."/>
            <person name="Miyazaki S."/>
            <person name="Morinaga S."/>
            <person name="Murata T."/>
            <person name="Mueller-Roeber B."/>
            <person name="Nelson D.R."/>
            <person name="Obara M."/>
            <person name="Oguri Y."/>
            <person name="Olmstead R.G."/>
            <person name="Onodera N."/>
            <person name="Petersen B.L."/>
            <person name="Pils B."/>
            <person name="Prigge M."/>
            <person name="Rensing S.A."/>
            <person name="Riano-Pachon D.M."/>
            <person name="Roberts A.W."/>
            <person name="Sato Y."/>
            <person name="Scheller H.V."/>
            <person name="Schulz B."/>
            <person name="Schulz C."/>
            <person name="Shakirov E.V."/>
            <person name="Shibagaki N."/>
            <person name="Shinohara N."/>
            <person name="Shippen D.E."/>
            <person name="Soerensen I."/>
            <person name="Sotooka R."/>
            <person name="Sugimoto N."/>
            <person name="Sugita M."/>
            <person name="Sumikawa N."/>
            <person name="Tanurdzic M."/>
            <person name="Theissen G."/>
            <person name="Ulvskov P."/>
            <person name="Wakazuki S."/>
            <person name="Weng J.K."/>
            <person name="Willats W.W."/>
            <person name="Wipf D."/>
            <person name="Wolf P.G."/>
            <person name="Yang L."/>
            <person name="Zimmer A.D."/>
            <person name="Zhu Q."/>
            <person name="Mitros T."/>
            <person name="Hellsten U."/>
            <person name="Loque D."/>
            <person name="Otillar R."/>
            <person name="Salamov A."/>
            <person name="Schmutz J."/>
            <person name="Shapiro H."/>
            <person name="Lindquist E."/>
            <person name="Lucas S."/>
            <person name="Rokhsar D."/>
            <person name="Grigoriev I.V."/>
        </authorList>
    </citation>
    <scope>NUCLEOTIDE SEQUENCE [LARGE SCALE GENOMIC DNA]</scope>
</reference>
<evidence type="ECO:0000313" key="3">
    <source>
        <dbReference type="Proteomes" id="UP000001514"/>
    </source>
</evidence>
<dbReference type="KEGG" id="smo:SELMODRAFT_413581"/>
<dbReference type="AlphaFoldDB" id="D8RQQ7"/>
<dbReference type="EMBL" id="GL377586">
    <property type="protein sequence ID" value="EFJ25498.1"/>
    <property type="molecule type" value="Genomic_DNA"/>
</dbReference>
<feature type="region of interest" description="Disordered" evidence="1">
    <location>
        <begin position="146"/>
        <end position="173"/>
    </location>
</feature>
<dbReference type="InParanoid" id="D8RQQ7"/>
<dbReference type="HOGENOM" id="CLU_1550167_0_0_1"/>
<evidence type="ECO:0000313" key="2">
    <source>
        <dbReference type="EMBL" id="EFJ25498.1"/>
    </source>
</evidence>
<name>D8RQQ7_SELML</name>
<sequence length="173" mass="18338">MTWLPATGESVILSACPYLGSTFLFDELRSPTIECTGKASHDLVYASTVAQSQIVGFDGCLLPRIMNIVVDLAMDSASVRPLWLDAPSSLPGKASSPLHWPLVDNDDAGTADAQAPKQLNAAAIGDGRLARAARLFHHCRSIARHSGRRGWSSDPDLQLGVAAPLRESPPAPA</sequence>
<dbReference type="Proteomes" id="UP000001514">
    <property type="component" value="Unassembled WGS sequence"/>
</dbReference>